<evidence type="ECO:0000256" key="5">
    <source>
        <dbReference type="ARBA" id="ARBA00023136"/>
    </source>
</evidence>
<keyword evidence="4 6" id="KW-1133">Transmembrane helix</keyword>
<dbReference type="AlphaFoldDB" id="A0A7H0VJL2"/>
<gene>
    <name evidence="7" type="ORF">H4K34_08715</name>
</gene>
<feature type="transmembrane region" description="Helical" evidence="6">
    <location>
        <begin position="192"/>
        <end position="210"/>
    </location>
</feature>
<dbReference type="KEGG" id="chyd:H4K34_08715"/>
<feature type="transmembrane region" description="Helical" evidence="6">
    <location>
        <begin position="313"/>
        <end position="334"/>
    </location>
</feature>
<name>A0A7H0VJL2_9FLAO</name>
<proteinExistence type="predicted"/>
<feature type="transmembrane region" description="Helical" evidence="6">
    <location>
        <begin position="377"/>
        <end position="396"/>
    </location>
</feature>
<feature type="transmembrane region" description="Helical" evidence="6">
    <location>
        <begin position="12"/>
        <end position="28"/>
    </location>
</feature>
<reference evidence="7 8" key="1">
    <citation type="submission" date="2020-08" db="EMBL/GenBank/DDBJ databases">
        <title>Croceimicrobium hydrocarbonivorans gen. nov., sp. nov., a novel marine bacterium isolated from a bacterial consortium that degrades polyethylene terephthalate.</title>
        <authorList>
            <person name="Liu R."/>
        </authorList>
    </citation>
    <scope>NUCLEOTIDE SEQUENCE [LARGE SCALE GENOMIC DNA]</scope>
    <source>
        <strain evidence="7 8">A20-9</strain>
    </source>
</reference>
<keyword evidence="3 6" id="KW-0812">Transmembrane</keyword>
<dbReference type="Proteomes" id="UP000516305">
    <property type="component" value="Chromosome"/>
</dbReference>
<dbReference type="Pfam" id="PF13440">
    <property type="entry name" value="Polysacc_synt_3"/>
    <property type="match status" value="1"/>
</dbReference>
<feature type="transmembrane region" description="Helical" evidence="6">
    <location>
        <begin position="266"/>
        <end position="292"/>
    </location>
</feature>
<feature type="transmembrane region" description="Helical" evidence="6">
    <location>
        <begin position="459"/>
        <end position="478"/>
    </location>
</feature>
<evidence type="ECO:0000313" key="8">
    <source>
        <dbReference type="Proteomes" id="UP000516305"/>
    </source>
</evidence>
<feature type="transmembrane region" description="Helical" evidence="6">
    <location>
        <begin position="149"/>
        <end position="169"/>
    </location>
</feature>
<dbReference type="EMBL" id="CP060139">
    <property type="protein sequence ID" value="QNR25910.1"/>
    <property type="molecule type" value="Genomic_DNA"/>
</dbReference>
<protein>
    <submittedName>
        <fullName evidence="7">Polysaccharide biosynthesis C-terminal domain-containing protein</fullName>
    </submittedName>
</protein>
<dbReference type="PANTHER" id="PTHR30250:SF11">
    <property type="entry name" value="O-ANTIGEN TRANSPORTER-RELATED"/>
    <property type="match status" value="1"/>
</dbReference>
<comment type="subcellular location">
    <subcellularLocation>
        <location evidence="1">Cell membrane</location>
        <topology evidence="1">Multi-pass membrane protein</topology>
    </subcellularLocation>
</comment>
<keyword evidence="8" id="KW-1185">Reference proteome</keyword>
<organism evidence="7 8">
    <name type="scientific">Croceimicrobium hydrocarbonivorans</name>
    <dbReference type="NCBI Taxonomy" id="2761580"/>
    <lineage>
        <taxon>Bacteria</taxon>
        <taxon>Pseudomonadati</taxon>
        <taxon>Bacteroidota</taxon>
        <taxon>Flavobacteriia</taxon>
        <taxon>Flavobacteriales</taxon>
        <taxon>Owenweeksiaceae</taxon>
        <taxon>Croceimicrobium</taxon>
    </lineage>
</organism>
<feature type="transmembrane region" description="Helical" evidence="6">
    <location>
        <begin position="117"/>
        <end position="137"/>
    </location>
</feature>
<feature type="transmembrane region" description="Helical" evidence="6">
    <location>
        <begin position="230"/>
        <end position="246"/>
    </location>
</feature>
<evidence type="ECO:0000256" key="3">
    <source>
        <dbReference type="ARBA" id="ARBA00022692"/>
    </source>
</evidence>
<feature type="transmembrane region" description="Helical" evidence="6">
    <location>
        <begin position="81"/>
        <end position="102"/>
    </location>
</feature>
<dbReference type="RefSeq" id="WP_210760436.1">
    <property type="nucleotide sequence ID" value="NZ_CP060139.1"/>
</dbReference>
<evidence type="ECO:0000313" key="7">
    <source>
        <dbReference type="EMBL" id="QNR25910.1"/>
    </source>
</evidence>
<evidence type="ECO:0000256" key="2">
    <source>
        <dbReference type="ARBA" id="ARBA00022475"/>
    </source>
</evidence>
<dbReference type="GO" id="GO:0005886">
    <property type="term" value="C:plasma membrane"/>
    <property type="evidence" value="ECO:0007669"/>
    <property type="project" value="UniProtKB-SubCell"/>
</dbReference>
<feature type="transmembrane region" description="Helical" evidence="6">
    <location>
        <begin position="48"/>
        <end position="69"/>
    </location>
</feature>
<feature type="transmembrane region" description="Helical" evidence="6">
    <location>
        <begin position="434"/>
        <end position="453"/>
    </location>
</feature>
<keyword evidence="5 6" id="KW-0472">Membrane</keyword>
<accession>A0A7H0VJL2</accession>
<dbReference type="InterPro" id="IPR050833">
    <property type="entry name" value="Poly_Biosynth_Transport"/>
</dbReference>
<feature type="transmembrane region" description="Helical" evidence="6">
    <location>
        <begin position="402"/>
        <end position="422"/>
    </location>
</feature>
<evidence type="ECO:0000256" key="1">
    <source>
        <dbReference type="ARBA" id="ARBA00004651"/>
    </source>
</evidence>
<evidence type="ECO:0000256" key="4">
    <source>
        <dbReference type="ARBA" id="ARBA00022989"/>
    </source>
</evidence>
<feature type="transmembrane region" description="Helical" evidence="6">
    <location>
        <begin position="346"/>
        <end position="365"/>
    </location>
</feature>
<sequence>MSSLRNLASQTVIYGLTTILARLLNFALTPLHTGQIDKADYGVVNDLYSMIAFLMVILTFGMETAFFRFNRDKRYDPDTVFSHALLFTLFSSGLLISLSFIFRDSLASLLQYEERPFLLIWMMGIVAMDAIAAVPFARLRADNKPIRFLVIRLGTIGLMVLLNLIYFWLLPKLAEDASTDSWVFSVYNAENGVIYVFLFNLIGNAFMMLLFLPELLKIRFKINQDLLKKMLIYSSPLVIGGLAGIANEKAQYQFMKYLLPLEINTVSMGIFGAMMKIATFMMLFIQAFRFAAEPFFFSGEGDFKSKMAQVMRYFVLIQSLIFLGLVCFTDFLQWTHFIHPKYWEGWHIVPILLFANLLLGINFNLNIWYKLENKTSMGIYINFFGLIFTVLANLLLVPLFNYTGAALATLISYAAMTAYSYYLNQKHQPTAYPLRAISFYLGLSLIGSIVSFYLLDHYWLYSLIIFSAYSSLILWLEWPQLKLLKRR</sequence>
<dbReference type="PANTHER" id="PTHR30250">
    <property type="entry name" value="PST FAMILY PREDICTED COLANIC ACID TRANSPORTER"/>
    <property type="match status" value="1"/>
</dbReference>
<evidence type="ECO:0000256" key="6">
    <source>
        <dbReference type="SAM" id="Phobius"/>
    </source>
</evidence>
<keyword evidence="2" id="KW-1003">Cell membrane</keyword>